<evidence type="ECO:0000313" key="2">
    <source>
        <dbReference type="EMBL" id="AFY82959.1"/>
    </source>
</evidence>
<keyword evidence="1" id="KW-1133">Transmembrane helix</keyword>
<dbReference type="InParanoid" id="K9TLS5"/>
<feature type="transmembrane region" description="Helical" evidence="1">
    <location>
        <begin position="51"/>
        <end position="70"/>
    </location>
</feature>
<dbReference type="STRING" id="56110.Oscil6304_3389"/>
<name>K9TLS5_9CYAN</name>
<keyword evidence="3" id="KW-1185">Reference proteome</keyword>
<dbReference type="EMBL" id="CP003607">
    <property type="protein sequence ID" value="AFY82959.1"/>
    <property type="molecule type" value="Genomic_DNA"/>
</dbReference>
<dbReference type="OrthoDB" id="582668at2"/>
<evidence type="ECO:0000256" key="1">
    <source>
        <dbReference type="SAM" id="Phobius"/>
    </source>
</evidence>
<dbReference type="AlphaFoldDB" id="K9TLS5"/>
<dbReference type="HOGENOM" id="CLU_149312_0_0_3"/>
<keyword evidence="1" id="KW-0812">Transmembrane</keyword>
<dbReference type="Proteomes" id="UP000010367">
    <property type="component" value="Chromosome"/>
</dbReference>
<organism evidence="2 3">
    <name type="scientific">Oscillatoria acuminata PCC 6304</name>
    <dbReference type="NCBI Taxonomy" id="56110"/>
    <lineage>
        <taxon>Bacteria</taxon>
        <taxon>Bacillati</taxon>
        <taxon>Cyanobacteriota</taxon>
        <taxon>Cyanophyceae</taxon>
        <taxon>Oscillatoriophycideae</taxon>
        <taxon>Oscillatoriales</taxon>
        <taxon>Oscillatoriaceae</taxon>
        <taxon>Oscillatoria</taxon>
    </lineage>
</organism>
<evidence type="ECO:0008006" key="4">
    <source>
        <dbReference type="Google" id="ProtNLM"/>
    </source>
</evidence>
<dbReference type="KEGG" id="oac:Oscil6304_3389"/>
<gene>
    <name evidence="2" type="ORF">Oscil6304_3389</name>
</gene>
<evidence type="ECO:0000313" key="3">
    <source>
        <dbReference type="Proteomes" id="UP000010367"/>
    </source>
</evidence>
<protein>
    <recommendedName>
        <fullName evidence="4">DUF3619 family protein</fullName>
    </recommendedName>
</protein>
<sequence length="123" mass="13771">MNQPPEKPDHLVDFLRQHRPDIPPASPQLEARILAAVAGDRSKARRYSSRILWLIVPSIAASLSLAFWGIKPGLFSPTPASNSAQLEAFMEYTWNGLLQDEMLDPSNDLIFGEEENISRLEAE</sequence>
<proteinExistence type="predicted"/>
<reference evidence="2 3" key="1">
    <citation type="submission" date="2012-06" db="EMBL/GenBank/DDBJ databases">
        <title>Finished chromosome of genome of Oscillatoria acuminata PCC 6304.</title>
        <authorList>
            <consortium name="US DOE Joint Genome Institute"/>
            <person name="Gugger M."/>
            <person name="Coursin T."/>
            <person name="Rippka R."/>
            <person name="Tandeau De Marsac N."/>
            <person name="Huntemann M."/>
            <person name="Wei C.-L."/>
            <person name="Han J."/>
            <person name="Detter J.C."/>
            <person name="Han C."/>
            <person name="Tapia R."/>
            <person name="Davenport K."/>
            <person name="Daligault H."/>
            <person name="Erkkila T."/>
            <person name="Gu W."/>
            <person name="Munk A.C.C."/>
            <person name="Teshima H."/>
            <person name="Xu Y."/>
            <person name="Chain P."/>
            <person name="Chen A."/>
            <person name="Krypides N."/>
            <person name="Mavromatis K."/>
            <person name="Markowitz V."/>
            <person name="Szeto E."/>
            <person name="Ivanova N."/>
            <person name="Mikhailova N."/>
            <person name="Ovchinnikova G."/>
            <person name="Pagani I."/>
            <person name="Pati A."/>
            <person name="Goodwin L."/>
            <person name="Peters L."/>
            <person name="Pitluck S."/>
            <person name="Woyke T."/>
            <person name="Kerfeld C."/>
        </authorList>
    </citation>
    <scope>NUCLEOTIDE SEQUENCE [LARGE SCALE GENOMIC DNA]</scope>
    <source>
        <strain evidence="2 3">PCC 6304</strain>
    </source>
</reference>
<keyword evidence="1" id="KW-0472">Membrane</keyword>
<dbReference type="RefSeq" id="WP_015149589.1">
    <property type="nucleotide sequence ID" value="NC_019693.1"/>
</dbReference>
<accession>K9TLS5</accession>